<dbReference type="Proteomes" id="UP000594220">
    <property type="component" value="Unplaced"/>
</dbReference>
<dbReference type="GeneID" id="109317312"/>
<protein>
    <recommendedName>
        <fullName evidence="13">Olfactory receptor</fullName>
    </recommendedName>
</protein>
<evidence type="ECO:0000256" key="6">
    <source>
        <dbReference type="ARBA" id="ARBA00022989"/>
    </source>
</evidence>
<keyword evidence="5 13" id="KW-0552">Olfaction</keyword>
<dbReference type="AlphaFoldDB" id="A0A7M4FJ28"/>
<keyword evidence="11 12" id="KW-0807">Transducer</keyword>
<evidence type="ECO:0000256" key="1">
    <source>
        <dbReference type="ARBA" id="ARBA00004651"/>
    </source>
</evidence>
<keyword evidence="4 12" id="KW-0812">Transmembrane</keyword>
<dbReference type="PRINTS" id="PR00245">
    <property type="entry name" value="OLFACTORYR"/>
</dbReference>
<keyword evidence="7 12" id="KW-0297">G-protein coupled receptor</keyword>
<comment type="subcellular location">
    <subcellularLocation>
        <location evidence="1 13">Cell membrane</location>
        <topology evidence="1 13">Multi-pass membrane protein</topology>
    </subcellularLocation>
</comment>
<keyword evidence="6 13" id="KW-1133">Transmembrane helix</keyword>
<feature type="transmembrane region" description="Helical" evidence="13">
    <location>
        <begin position="26"/>
        <end position="52"/>
    </location>
</feature>
<evidence type="ECO:0000256" key="3">
    <source>
        <dbReference type="ARBA" id="ARBA00022606"/>
    </source>
</evidence>
<dbReference type="KEGG" id="cpoo:109317312"/>
<dbReference type="Pfam" id="PF13853">
    <property type="entry name" value="7tm_4"/>
    <property type="match status" value="1"/>
</dbReference>
<evidence type="ECO:0000256" key="8">
    <source>
        <dbReference type="ARBA" id="ARBA00023136"/>
    </source>
</evidence>
<dbReference type="InterPro" id="IPR017452">
    <property type="entry name" value="GPCR_Rhodpsn_7TM"/>
</dbReference>
<dbReference type="InterPro" id="IPR000725">
    <property type="entry name" value="Olfact_rcpt"/>
</dbReference>
<feature type="transmembrane region" description="Helical" evidence="13">
    <location>
        <begin position="274"/>
        <end position="293"/>
    </location>
</feature>
<dbReference type="PROSITE" id="PS50262">
    <property type="entry name" value="G_PROTEIN_RECEP_F1_2"/>
    <property type="match status" value="1"/>
</dbReference>
<keyword evidence="2 13" id="KW-1003">Cell membrane</keyword>
<keyword evidence="10" id="KW-0325">Glycoprotein</keyword>
<proteinExistence type="inferred from homology"/>
<dbReference type="InterPro" id="IPR047132">
    <property type="entry name" value="Olfact_rcpt_6C-like"/>
</dbReference>
<dbReference type="OMA" id="TQQLCIL"/>
<evidence type="ECO:0000256" key="10">
    <source>
        <dbReference type="ARBA" id="ARBA00023180"/>
    </source>
</evidence>
<evidence type="ECO:0000256" key="7">
    <source>
        <dbReference type="ARBA" id="ARBA00023040"/>
    </source>
</evidence>
<keyword evidence="3 13" id="KW-0716">Sensory transduction</keyword>
<dbReference type="PRINTS" id="PR00237">
    <property type="entry name" value="GPCRRHODOPSN"/>
</dbReference>
<keyword evidence="16" id="KW-1185">Reference proteome</keyword>
<gene>
    <name evidence="15" type="primary">LOC109317312</name>
</gene>
<comment type="similarity">
    <text evidence="12">Belongs to the G-protein coupled receptor 1 family.</text>
</comment>
<dbReference type="GeneTree" id="ENSGT01140000282520"/>
<dbReference type="CDD" id="cd15912">
    <property type="entry name" value="7tmA_OR6C-like"/>
    <property type="match status" value="1"/>
</dbReference>
<dbReference type="Ensembl" id="ENSCPRT00005027566.1">
    <property type="protein sequence ID" value="ENSCPRP00005023606.1"/>
    <property type="gene ID" value="ENSCPRG00005016401.1"/>
</dbReference>
<feature type="transmembrane region" description="Helical" evidence="13">
    <location>
        <begin position="238"/>
        <end position="262"/>
    </location>
</feature>
<dbReference type="GO" id="GO:0004930">
    <property type="term" value="F:G protein-coupled receptor activity"/>
    <property type="evidence" value="ECO:0007669"/>
    <property type="project" value="UniProtKB-KW"/>
</dbReference>
<dbReference type="PROSITE" id="PS00237">
    <property type="entry name" value="G_PROTEIN_RECEP_F1_1"/>
    <property type="match status" value="1"/>
</dbReference>
<dbReference type="PANTHER" id="PTHR26454:SF18">
    <property type="entry name" value="OLFACTORY RECEPTOR 6C76"/>
    <property type="match status" value="1"/>
</dbReference>
<dbReference type="GO" id="GO:0004984">
    <property type="term" value="F:olfactory receptor activity"/>
    <property type="evidence" value="ECO:0007669"/>
    <property type="project" value="InterPro"/>
</dbReference>
<evidence type="ECO:0000259" key="14">
    <source>
        <dbReference type="PROSITE" id="PS50262"/>
    </source>
</evidence>
<evidence type="ECO:0000256" key="12">
    <source>
        <dbReference type="RuleBase" id="RU000688"/>
    </source>
</evidence>
<dbReference type="OrthoDB" id="9902777at2759"/>
<evidence type="ECO:0000313" key="16">
    <source>
        <dbReference type="Proteomes" id="UP000594220"/>
    </source>
</evidence>
<organism evidence="15 16">
    <name type="scientific">Crocodylus porosus</name>
    <name type="common">Saltwater crocodile</name>
    <name type="synonym">Estuarine crocodile</name>
    <dbReference type="NCBI Taxonomy" id="8502"/>
    <lineage>
        <taxon>Eukaryota</taxon>
        <taxon>Metazoa</taxon>
        <taxon>Chordata</taxon>
        <taxon>Craniata</taxon>
        <taxon>Vertebrata</taxon>
        <taxon>Euteleostomi</taxon>
        <taxon>Archelosauria</taxon>
        <taxon>Archosauria</taxon>
        <taxon>Crocodylia</taxon>
        <taxon>Longirostres</taxon>
        <taxon>Crocodylidae</taxon>
        <taxon>Crocodylus</taxon>
    </lineage>
</organism>
<dbReference type="RefSeq" id="XP_019401461.1">
    <property type="nucleotide sequence ID" value="XM_019545916.1"/>
</dbReference>
<name>A0A7M4FJ28_CROPO</name>
<evidence type="ECO:0000256" key="13">
    <source>
        <dbReference type="RuleBase" id="RU363047"/>
    </source>
</evidence>
<feature type="domain" description="G-protein coupled receptors family 1 profile" evidence="14">
    <location>
        <begin position="42"/>
        <end position="291"/>
    </location>
</feature>
<dbReference type="PANTHER" id="PTHR26454">
    <property type="entry name" value="OLFACTORY RECEPTOR"/>
    <property type="match status" value="1"/>
</dbReference>
<dbReference type="SUPFAM" id="SSF81321">
    <property type="entry name" value="Family A G protein-coupled receptor-like"/>
    <property type="match status" value="1"/>
</dbReference>
<keyword evidence="8 13" id="KW-0472">Membrane</keyword>
<dbReference type="GO" id="GO:0005886">
    <property type="term" value="C:plasma membrane"/>
    <property type="evidence" value="ECO:0007669"/>
    <property type="project" value="UniProtKB-SubCell"/>
</dbReference>
<evidence type="ECO:0000313" key="15">
    <source>
        <dbReference type="Ensembl" id="ENSCPRP00005023606.1"/>
    </source>
</evidence>
<keyword evidence="9 12" id="KW-0675">Receptor</keyword>
<reference evidence="15" key="2">
    <citation type="submission" date="2025-09" db="UniProtKB">
        <authorList>
            <consortium name="Ensembl"/>
        </authorList>
    </citation>
    <scope>IDENTIFICATION</scope>
</reference>
<sequence length="325" mass="36356">MERRNETIVAEFILEGFSTLGNTAKLCIFLLLSLAYMTTLLGNTLIIFIVWLEQRLHTPMYFFISNLSFVEIWFTSVTSPKMLLMFISGQKTISFYGCMAQSYFYIFLGETEFALLSVMSFDRYVAVCYPLRYATIMKANFCTCLVIAAWAVGFTLASLHLVLITKLGFCGPNQINSFFCDNSPLFEISCTDTEKLKRADSIMISTLGLSTLCLTMVSYACILHSILKIPTAPEKQKAFGTCASHLTALAIAYGSCIVLYARPPGSVSLGQKKVVALFNTVVYPVLNPFIYSLRNKIVKQTLRGLSLQYCRIFSPGVPCFRTEKA</sequence>
<reference evidence="15" key="1">
    <citation type="submission" date="2025-08" db="UniProtKB">
        <authorList>
            <consortium name="Ensembl"/>
        </authorList>
    </citation>
    <scope>IDENTIFICATION</scope>
</reference>
<feature type="transmembrane region" description="Helical" evidence="13">
    <location>
        <begin position="143"/>
        <end position="164"/>
    </location>
</feature>
<feature type="transmembrane region" description="Helical" evidence="13">
    <location>
        <begin position="202"/>
        <end position="226"/>
    </location>
</feature>
<accession>A0A7M4FJ28</accession>
<evidence type="ECO:0000256" key="11">
    <source>
        <dbReference type="ARBA" id="ARBA00023224"/>
    </source>
</evidence>
<evidence type="ECO:0000256" key="5">
    <source>
        <dbReference type="ARBA" id="ARBA00022725"/>
    </source>
</evidence>
<evidence type="ECO:0000256" key="2">
    <source>
        <dbReference type="ARBA" id="ARBA00022475"/>
    </source>
</evidence>
<dbReference type="InterPro" id="IPR000276">
    <property type="entry name" value="GPCR_Rhodpsn"/>
</dbReference>
<dbReference type="Gene3D" id="1.20.1070.10">
    <property type="entry name" value="Rhodopsin 7-helix transmembrane proteins"/>
    <property type="match status" value="1"/>
</dbReference>
<evidence type="ECO:0000256" key="4">
    <source>
        <dbReference type="ARBA" id="ARBA00022692"/>
    </source>
</evidence>
<evidence type="ECO:0000256" key="9">
    <source>
        <dbReference type="ARBA" id="ARBA00023170"/>
    </source>
</evidence>
<dbReference type="FunFam" id="1.20.1070.10:FF:000010">
    <property type="entry name" value="Olfactory receptor"/>
    <property type="match status" value="1"/>
</dbReference>